<dbReference type="EMBL" id="ML976996">
    <property type="protein sequence ID" value="KAF1955005.1"/>
    <property type="molecule type" value="Genomic_DNA"/>
</dbReference>
<feature type="chain" id="PRO_5025599572" description="Yeast cell wall synthesis Kre9/Knh1-like N-terminal domain-containing protein" evidence="3">
    <location>
        <begin position="18"/>
        <end position="257"/>
    </location>
</feature>
<name>A0A6A5TQM9_9PLEO</name>
<dbReference type="AlphaFoldDB" id="A0A6A5TQM9"/>
<feature type="region of interest" description="Disordered" evidence="2">
    <location>
        <begin position="134"/>
        <end position="161"/>
    </location>
</feature>
<evidence type="ECO:0000256" key="3">
    <source>
        <dbReference type="SAM" id="SignalP"/>
    </source>
</evidence>
<gene>
    <name evidence="5" type="ORF">CC80DRAFT_493376</name>
</gene>
<proteinExistence type="predicted"/>
<dbReference type="InterPro" id="IPR052982">
    <property type="entry name" value="SRP1/TIP1-like"/>
</dbReference>
<evidence type="ECO:0000313" key="5">
    <source>
        <dbReference type="EMBL" id="KAF1955005.1"/>
    </source>
</evidence>
<evidence type="ECO:0000259" key="4">
    <source>
        <dbReference type="Pfam" id="PF10342"/>
    </source>
</evidence>
<feature type="compositionally biased region" description="Polar residues" evidence="2">
    <location>
        <begin position="136"/>
        <end position="147"/>
    </location>
</feature>
<dbReference type="InterPro" id="IPR018466">
    <property type="entry name" value="Kre9/Knh1-like_N"/>
</dbReference>
<evidence type="ECO:0000256" key="1">
    <source>
        <dbReference type="ARBA" id="ARBA00022729"/>
    </source>
</evidence>
<dbReference type="PANTHER" id="PTHR40633:SF1">
    <property type="entry name" value="GPI ANCHORED SERINE-THREONINE RICH PROTEIN (AFU_ORTHOLOGUE AFUA_1G03630)"/>
    <property type="match status" value="1"/>
</dbReference>
<dbReference type="Pfam" id="PF10342">
    <property type="entry name" value="Kre9_KNH"/>
    <property type="match status" value="1"/>
</dbReference>
<keyword evidence="6" id="KW-1185">Reference proteome</keyword>
<accession>A0A6A5TQM9</accession>
<feature type="signal peptide" evidence="3">
    <location>
        <begin position="1"/>
        <end position="17"/>
    </location>
</feature>
<dbReference type="PANTHER" id="PTHR40633">
    <property type="entry name" value="MATRIX PROTEIN, PUTATIVE (AFU_ORTHOLOGUE AFUA_8G05410)-RELATED"/>
    <property type="match status" value="1"/>
</dbReference>
<reference evidence="5" key="1">
    <citation type="journal article" date="2020" name="Stud. Mycol.">
        <title>101 Dothideomycetes genomes: a test case for predicting lifestyles and emergence of pathogens.</title>
        <authorList>
            <person name="Haridas S."/>
            <person name="Albert R."/>
            <person name="Binder M."/>
            <person name="Bloem J."/>
            <person name="Labutti K."/>
            <person name="Salamov A."/>
            <person name="Andreopoulos B."/>
            <person name="Baker S."/>
            <person name="Barry K."/>
            <person name="Bills G."/>
            <person name="Bluhm B."/>
            <person name="Cannon C."/>
            <person name="Castanera R."/>
            <person name="Culley D."/>
            <person name="Daum C."/>
            <person name="Ezra D."/>
            <person name="Gonzalez J."/>
            <person name="Henrissat B."/>
            <person name="Kuo A."/>
            <person name="Liang C."/>
            <person name="Lipzen A."/>
            <person name="Lutzoni F."/>
            <person name="Magnuson J."/>
            <person name="Mondo S."/>
            <person name="Nolan M."/>
            <person name="Ohm R."/>
            <person name="Pangilinan J."/>
            <person name="Park H.-J."/>
            <person name="Ramirez L."/>
            <person name="Alfaro M."/>
            <person name="Sun H."/>
            <person name="Tritt A."/>
            <person name="Yoshinaga Y."/>
            <person name="Zwiers L.-H."/>
            <person name="Turgeon B."/>
            <person name="Goodwin S."/>
            <person name="Spatafora J."/>
            <person name="Crous P."/>
            <person name="Grigoriev I."/>
        </authorList>
    </citation>
    <scope>NUCLEOTIDE SEQUENCE</scope>
    <source>
        <strain evidence="5">CBS 675.92</strain>
    </source>
</reference>
<keyword evidence="1 3" id="KW-0732">Signal</keyword>
<sequence>MFNQISAAALFAGLAAAYHTPVGEPTGNPITRPLNEIVPACKPFSIEWTPTTSNKVSLVLLKGPSNNVVPLNAIVEGIANSGKFTWTPDAALEATTTPTGYGLQIIDDVNGQYQYSTQFGISKDGCAVVAASSSSNGGSKPTPTGYNTIAPPKPSETKTPAAPTTIKTSAVHGSSSTCTSSTTTVYVPGTTGAPVPVVPGNGTVIQPTKPISVPSSLKPSASAPANGTAPVVFPGAASGLQAGMGLAGFVAAVVAML</sequence>
<dbReference type="OrthoDB" id="4094614at2759"/>
<dbReference type="Proteomes" id="UP000800035">
    <property type="component" value="Unassembled WGS sequence"/>
</dbReference>
<organism evidence="5 6">
    <name type="scientific">Byssothecium circinans</name>
    <dbReference type="NCBI Taxonomy" id="147558"/>
    <lineage>
        <taxon>Eukaryota</taxon>
        <taxon>Fungi</taxon>
        <taxon>Dikarya</taxon>
        <taxon>Ascomycota</taxon>
        <taxon>Pezizomycotina</taxon>
        <taxon>Dothideomycetes</taxon>
        <taxon>Pleosporomycetidae</taxon>
        <taxon>Pleosporales</taxon>
        <taxon>Massarineae</taxon>
        <taxon>Massarinaceae</taxon>
        <taxon>Byssothecium</taxon>
    </lineage>
</organism>
<evidence type="ECO:0000313" key="6">
    <source>
        <dbReference type="Proteomes" id="UP000800035"/>
    </source>
</evidence>
<evidence type="ECO:0000256" key="2">
    <source>
        <dbReference type="SAM" id="MobiDB-lite"/>
    </source>
</evidence>
<protein>
    <recommendedName>
        <fullName evidence="4">Yeast cell wall synthesis Kre9/Knh1-like N-terminal domain-containing protein</fullName>
    </recommendedName>
</protein>
<feature type="domain" description="Yeast cell wall synthesis Kre9/Knh1-like N-terminal" evidence="4">
    <location>
        <begin position="35"/>
        <end position="121"/>
    </location>
</feature>